<keyword evidence="2" id="KW-1185">Reference proteome</keyword>
<protein>
    <submittedName>
        <fullName evidence="1">Aldo/keto reductase</fullName>
    </submittedName>
</protein>
<evidence type="ECO:0000313" key="1">
    <source>
        <dbReference type="EMBL" id="KAH7929871.1"/>
    </source>
</evidence>
<name>A0ACB8BV95_9AGAM</name>
<comment type="caution">
    <text evidence="1">The sequence shown here is derived from an EMBL/GenBank/DDBJ whole genome shotgun (WGS) entry which is preliminary data.</text>
</comment>
<dbReference type="Proteomes" id="UP000790709">
    <property type="component" value="Unassembled WGS sequence"/>
</dbReference>
<gene>
    <name evidence="1" type="ORF">BV22DRAFT_1102169</name>
</gene>
<reference evidence="1" key="1">
    <citation type="journal article" date="2021" name="New Phytol.">
        <title>Evolutionary innovations through gain and loss of genes in the ectomycorrhizal Boletales.</title>
        <authorList>
            <person name="Wu G."/>
            <person name="Miyauchi S."/>
            <person name="Morin E."/>
            <person name="Kuo A."/>
            <person name="Drula E."/>
            <person name="Varga T."/>
            <person name="Kohler A."/>
            <person name="Feng B."/>
            <person name="Cao Y."/>
            <person name="Lipzen A."/>
            <person name="Daum C."/>
            <person name="Hundley H."/>
            <person name="Pangilinan J."/>
            <person name="Johnson J."/>
            <person name="Barry K."/>
            <person name="LaButti K."/>
            <person name="Ng V."/>
            <person name="Ahrendt S."/>
            <person name="Min B."/>
            <person name="Choi I.G."/>
            <person name="Park H."/>
            <person name="Plett J.M."/>
            <person name="Magnuson J."/>
            <person name="Spatafora J.W."/>
            <person name="Nagy L.G."/>
            <person name="Henrissat B."/>
            <person name="Grigoriev I.V."/>
            <person name="Yang Z.L."/>
            <person name="Xu J."/>
            <person name="Martin F.M."/>
        </authorList>
    </citation>
    <scope>NUCLEOTIDE SEQUENCE</scope>
    <source>
        <strain evidence="1">KUC20120723A-06</strain>
    </source>
</reference>
<accession>A0ACB8BV95</accession>
<proteinExistence type="predicted"/>
<dbReference type="EMBL" id="MU266337">
    <property type="protein sequence ID" value="KAH7929871.1"/>
    <property type="molecule type" value="Genomic_DNA"/>
</dbReference>
<organism evidence="1 2">
    <name type="scientific">Leucogyrophana mollusca</name>
    <dbReference type="NCBI Taxonomy" id="85980"/>
    <lineage>
        <taxon>Eukaryota</taxon>
        <taxon>Fungi</taxon>
        <taxon>Dikarya</taxon>
        <taxon>Basidiomycota</taxon>
        <taxon>Agaricomycotina</taxon>
        <taxon>Agaricomycetes</taxon>
        <taxon>Agaricomycetidae</taxon>
        <taxon>Boletales</taxon>
        <taxon>Boletales incertae sedis</taxon>
        <taxon>Leucogyrophana</taxon>
    </lineage>
</organism>
<sequence>MSSVPLIKLNNGVLMPAIGLGCWGGVTLETRAASKHWILNALKTGYRHLDTALGYGTEKAVGQAIRESGIPREEIFVTTKLPPNHAGRVQESIQESLTNAGLDYYDLYLVHWPQTIAYDPNDDDPKNPDGSLKAVDSPTFNETWASMEQVLASGKVKAIGISNFSIKNIEKLLTTAKVVPAMNQVELHPYLAQTDLLEYCKSKGIYLTAYTPTGYATVRGDPLIVELAEKYKASPAQVILAWHVARGNFAVPKSENPDRQKDNISLITLSPEDVKAVSGLDQGKRLCNKPDAQGKVFGWTAEQMGW</sequence>
<evidence type="ECO:0000313" key="2">
    <source>
        <dbReference type="Proteomes" id="UP000790709"/>
    </source>
</evidence>